<evidence type="ECO:0000313" key="2">
    <source>
        <dbReference type="EMBL" id="TCK59453.1"/>
    </source>
</evidence>
<evidence type="ECO:0000313" key="3">
    <source>
        <dbReference type="Proteomes" id="UP000294614"/>
    </source>
</evidence>
<dbReference type="AlphaFoldDB" id="A0A4R1K6Q3"/>
<feature type="transmembrane region" description="Helical" evidence="1">
    <location>
        <begin position="100"/>
        <end position="119"/>
    </location>
</feature>
<keyword evidence="1" id="KW-1133">Transmembrane helix</keyword>
<gene>
    <name evidence="2" type="ORF">C8D98_2387</name>
</gene>
<proteinExistence type="predicted"/>
<keyword evidence="3" id="KW-1185">Reference proteome</keyword>
<feature type="transmembrane region" description="Helical" evidence="1">
    <location>
        <begin position="76"/>
        <end position="94"/>
    </location>
</feature>
<dbReference type="Proteomes" id="UP000294614">
    <property type="component" value="Unassembled WGS sequence"/>
</dbReference>
<evidence type="ECO:0000256" key="1">
    <source>
        <dbReference type="SAM" id="Phobius"/>
    </source>
</evidence>
<keyword evidence="1" id="KW-0472">Membrane</keyword>
<organism evidence="2 3">
    <name type="scientific">Seleniivibrio woodruffii</name>
    <dbReference type="NCBI Taxonomy" id="1078050"/>
    <lineage>
        <taxon>Bacteria</taxon>
        <taxon>Pseudomonadati</taxon>
        <taxon>Deferribacterota</taxon>
        <taxon>Deferribacteres</taxon>
        <taxon>Deferribacterales</taxon>
        <taxon>Geovibrionaceae</taxon>
        <taxon>Seleniivibrio</taxon>
    </lineage>
</organism>
<dbReference type="InterPro" id="IPR026268">
    <property type="entry name" value="RseC"/>
</dbReference>
<dbReference type="PIRSF" id="PIRSF004923">
    <property type="entry name" value="RseC"/>
    <property type="match status" value="1"/>
</dbReference>
<dbReference type="PANTHER" id="PTHR35867">
    <property type="entry name" value="PROTEIN RSEC"/>
    <property type="match status" value="1"/>
</dbReference>
<accession>A0A4R1K6Q3</accession>
<protein>
    <submittedName>
        <fullName evidence="2">RseC/MucC-like positive regulator of sigma(E)</fullName>
    </submittedName>
</protein>
<name>A0A4R1K6Q3_9BACT</name>
<sequence length="135" mass="14719">MGQMLKHTGVVIHVDEQKNATVEVMREHACTGCGEKSACTMSDGNNVRITFKNARDLSKGDHVEIAIDTGNFMRSLLTVYAAPLALMLIAGVTADSVQNNQLITAAATLTAPAVYFLLLRLRNRGRAVQTYRKIN</sequence>
<dbReference type="RefSeq" id="WP_132874362.1">
    <property type="nucleotide sequence ID" value="NZ_JAJUHT010000006.1"/>
</dbReference>
<dbReference type="Pfam" id="PF04246">
    <property type="entry name" value="RseC_MucC"/>
    <property type="match status" value="1"/>
</dbReference>
<reference evidence="2 3" key="1">
    <citation type="submission" date="2019-03" db="EMBL/GenBank/DDBJ databases">
        <title>Genomic Encyclopedia of Type Strains, Phase IV (KMG-IV): sequencing the most valuable type-strain genomes for metagenomic binning, comparative biology and taxonomic classification.</title>
        <authorList>
            <person name="Goeker M."/>
        </authorList>
    </citation>
    <scope>NUCLEOTIDE SEQUENCE [LARGE SCALE GENOMIC DNA]</scope>
    <source>
        <strain evidence="2 3">DSM 24984</strain>
    </source>
</reference>
<dbReference type="PANTHER" id="PTHR35867:SF1">
    <property type="entry name" value="PROTEIN RSEC"/>
    <property type="match status" value="1"/>
</dbReference>
<keyword evidence="1" id="KW-0812">Transmembrane</keyword>
<comment type="caution">
    <text evidence="2">The sequence shown here is derived from an EMBL/GenBank/DDBJ whole genome shotgun (WGS) entry which is preliminary data.</text>
</comment>
<dbReference type="OrthoDB" id="1120636at2"/>
<dbReference type="EMBL" id="SMGG01000006">
    <property type="protein sequence ID" value="TCK59453.1"/>
    <property type="molecule type" value="Genomic_DNA"/>
</dbReference>
<dbReference type="InterPro" id="IPR007359">
    <property type="entry name" value="SigmaE_reg_RseC_MucC"/>
</dbReference>